<feature type="region of interest" description="Disordered" evidence="2">
    <location>
        <begin position="344"/>
        <end position="412"/>
    </location>
</feature>
<dbReference type="GO" id="GO:0005634">
    <property type="term" value="C:nucleus"/>
    <property type="evidence" value="ECO:0007669"/>
    <property type="project" value="TreeGrafter"/>
</dbReference>
<dbReference type="GO" id="GO:0003700">
    <property type="term" value="F:DNA-binding transcription factor activity"/>
    <property type="evidence" value="ECO:0007669"/>
    <property type="project" value="InterPro"/>
</dbReference>
<name>A0A915PN12_9BILA</name>
<proteinExistence type="predicted"/>
<dbReference type="Pfam" id="PF07716">
    <property type="entry name" value="bZIP_2"/>
    <property type="match status" value="2"/>
</dbReference>
<dbReference type="SMART" id="SM00338">
    <property type="entry name" value="BRLZ"/>
    <property type="match status" value="2"/>
</dbReference>
<dbReference type="GO" id="GO:0003677">
    <property type="term" value="F:DNA binding"/>
    <property type="evidence" value="ECO:0007669"/>
    <property type="project" value="InterPro"/>
</dbReference>
<sequence>MDGLGVESCPSPQSSSSLKGLNLICSNNQIERRPPDSSNSSETSISPVPSNTDFSKRCVSEYSEDSDYFLTKKVFWSRLSVNESNKDDANWENRQYNNDAAKRSRERRRMNDMTMEQKLLELTKENNLLRSRLKQQQQQQQQQQAIRLVTSASHDSVIVSTSQRKDTIASVVPTVPSLPVSSVTTLAANLANVIGPPTKLPAMFPTHLFTTAPLLATPSSSAPPPIFPPSGTAATPLLTSATTAPQVAVSATQQLPALQICTLQAALQQVQQAATISSGHGAFQPFHSSRDPTSSTQSYSPDSSTNDATPVDYSLHGTIHIETPSDPSHILRYRLLERHLDVSTEAETEQHVPTDTLAQSSSSSERARESDLDDKPRSLLGSLLSTKRTSPLVAQSRTDTHSGLNNASPKDNDLKNCLSSLAVNLSNAMPGTRTTVSGVPSKPVIIGSMAISGASAIKSDSSDSMESPTSNNSTTDSMRSQLSPSTPKNSAIVKALRSKPSSKQQYIDRRRRNNEAAKRCRANRRAQFEYRSKRAQQLEAENDELRKEMNRLNQELEQLKALHAAKSATVLQR</sequence>
<evidence type="ECO:0000313" key="5">
    <source>
        <dbReference type="WBParaSite" id="sdigi.contig277.g6981.t1"/>
    </source>
</evidence>
<keyword evidence="1" id="KW-0175">Coiled coil</keyword>
<feature type="region of interest" description="Disordered" evidence="2">
    <location>
        <begin position="1"/>
        <end position="55"/>
    </location>
</feature>
<dbReference type="SUPFAM" id="SSF57959">
    <property type="entry name" value="Leucine zipper domain"/>
    <property type="match status" value="2"/>
</dbReference>
<evidence type="ECO:0000256" key="1">
    <source>
        <dbReference type="SAM" id="Coils"/>
    </source>
</evidence>
<dbReference type="PANTHER" id="PTHR15284:SF0">
    <property type="entry name" value="GH23983P"/>
    <property type="match status" value="1"/>
</dbReference>
<feature type="compositionally biased region" description="Polar residues" evidence="2">
    <location>
        <begin position="474"/>
        <end position="489"/>
    </location>
</feature>
<feature type="compositionally biased region" description="Low complexity" evidence="2">
    <location>
        <begin position="8"/>
        <end position="17"/>
    </location>
</feature>
<feature type="compositionally biased region" description="Basic and acidic residues" evidence="2">
    <location>
        <begin position="365"/>
        <end position="377"/>
    </location>
</feature>
<feature type="compositionally biased region" description="Polar residues" evidence="2">
    <location>
        <begin position="36"/>
        <end position="53"/>
    </location>
</feature>
<feature type="domain" description="BZIP" evidence="3">
    <location>
        <begin position="87"/>
        <end position="139"/>
    </location>
</feature>
<organism evidence="4 5">
    <name type="scientific">Setaria digitata</name>
    <dbReference type="NCBI Taxonomy" id="48799"/>
    <lineage>
        <taxon>Eukaryota</taxon>
        <taxon>Metazoa</taxon>
        <taxon>Ecdysozoa</taxon>
        <taxon>Nematoda</taxon>
        <taxon>Chromadorea</taxon>
        <taxon>Rhabditida</taxon>
        <taxon>Spirurina</taxon>
        <taxon>Spiruromorpha</taxon>
        <taxon>Filarioidea</taxon>
        <taxon>Setariidae</taxon>
        <taxon>Setaria</taxon>
    </lineage>
</organism>
<feature type="compositionally biased region" description="Low complexity" evidence="2">
    <location>
        <begin position="456"/>
        <end position="473"/>
    </location>
</feature>
<evidence type="ECO:0000256" key="2">
    <source>
        <dbReference type="SAM" id="MobiDB-lite"/>
    </source>
</evidence>
<feature type="domain" description="BZIP" evidence="3">
    <location>
        <begin position="503"/>
        <end position="562"/>
    </location>
</feature>
<dbReference type="GO" id="GO:0007623">
    <property type="term" value="P:circadian rhythm"/>
    <property type="evidence" value="ECO:0007669"/>
    <property type="project" value="TreeGrafter"/>
</dbReference>
<reference evidence="5" key="1">
    <citation type="submission" date="2022-11" db="UniProtKB">
        <authorList>
            <consortium name="WormBaseParasite"/>
        </authorList>
    </citation>
    <scope>IDENTIFICATION</scope>
</reference>
<dbReference type="CDD" id="cd14695">
    <property type="entry name" value="bZIP_HLF"/>
    <property type="match status" value="1"/>
</dbReference>
<accession>A0A915PN12</accession>
<protein>
    <submittedName>
        <fullName evidence="5">BZIP domain-containing protein</fullName>
    </submittedName>
</protein>
<dbReference type="PROSITE" id="PS50217">
    <property type="entry name" value="BZIP"/>
    <property type="match status" value="2"/>
</dbReference>
<dbReference type="WBParaSite" id="sdigi.contig277.g6981.t1">
    <property type="protein sequence ID" value="sdigi.contig277.g6981.t1"/>
    <property type="gene ID" value="sdigi.contig277.g6981"/>
</dbReference>
<feature type="region of interest" description="Disordered" evidence="2">
    <location>
        <begin position="281"/>
        <end position="311"/>
    </location>
</feature>
<evidence type="ECO:0000259" key="3">
    <source>
        <dbReference type="PROSITE" id="PS50217"/>
    </source>
</evidence>
<feature type="coiled-coil region" evidence="1">
    <location>
        <begin position="528"/>
        <end position="569"/>
    </location>
</feature>
<evidence type="ECO:0000313" key="4">
    <source>
        <dbReference type="Proteomes" id="UP000887581"/>
    </source>
</evidence>
<dbReference type="InterPro" id="IPR046347">
    <property type="entry name" value="bZIP_sf"/>
</dbReference>
<dbReference type="PANTHER" id="PTHR15284">
    <property type="entry name" value="NUCLEAR FACTOR INTERLEUKIN-3-REGULATED PROTEIN"/>
    <property type="match status" value="1"/>
</dbReference>
<dbReference type="AlphaFoldDB" id="A0A915PN12"/>
<keyword evidence="4" id="KW-1185">Reference proteome</keyword>
<feature type="compositionally biased region" description="Polar residues" evidence="2">
    <location>
        <begin position="383"/>
        <end position="409"/>
    </location>
</feature>
<dbReference type="InterPro" id="IPR047229">
    <property type="entry name" value="NFIL3-like"/>
</dbReference>
<feature type="compositionally biased region" description="Low complexity" evidence="2">
    <location>
        <begin position="291"/>
        <end position="305"/>
    </location>
</feature>
<dbReference type="InterPro" id="IPR004827">
    <property type="entry name" value="bZIP"/>
</dbReference>
<dbReference type="Proteomes" id="UP000887581">
    <property type="component" value="Unplaced"/>
</dbReference>
<dbReference type="Gene3D" id="1.20.5.170">
    <property type="match status" value="2"/>
</dbReference>
<feature type="region of interest" description="Disordered" evidence="2">
    <location>
        <begin position="456"/>
        <end position="522"/>
    </location>
</feature>